<dbReference type="EMBL" id="ABSU01000034">
    <property type="protein sequence ID" value="EFE29940.1"/>
    <property type="molecule type" value="Genomic_DNA"/>
</dbReference>
<sequence>MVDLVVAAAAVLHIMQKFPCQQSAPSPPFPQYQEICGSFQVWRTMIEKHCREINLRDSPSTSGDGLAAGTALPDTNSSALNAVLAAECADVTGVLGDFHLLHLLSERGTVSIISPRLTFDLLPSSSFEQ</sequence>
<accession>D4B492</accession>
<comment type="caution">
    <text evidence="1">The sequence shown here is derived from an EMBL/GenBank/DDBJ whole genome shotgun (WGS) entry which is preliminary data.</text>
</comment>
<dbReference type="KEGG" id="abe:ARB_03281"/>
<dbReference type="HOGENOM" id="CLU_1948326_0_0_1"/>
<evidence type="ECO:0000313" key="2">
    <source>
        <dbReference type="Proteomes" id="UP000008866"/>
    </source>
</evidence>
<keyword evidence="2" id="KW-1185">Reference proteome</keyword>
<gene>
    <name evidence="1" type="ORF">ARB_03281</name>
</gene>
<dbReference type="AlphaFoldDB" id="D4B492"/>
<dbReference type="GeneID" id="9524692"/>
<dbReference type="Proteomes" id="UP000008866">
    <property type="component" value="Unassembled WGS sequence"/>
</dbReference>
<organism evidence="1 2">
    <name type="scientific">Arthroderma benhamiae (strain ATCC MYA-4681 / CBS 112371)</name>
    <name type="common">Trichophyton mentagrophytes</name>
    <dbReference type="NCBI Taxonomy" id="663331"/>
    <lineage>
        <taxon>Eukaryota</taxon>
        <taxon>Fungi</taxon>
        <taxon>Dikarya</taxon>
        <taxon>Ascomycota</taxon>
        <taxon>Pezizomycotina</taxon>
        <taxon>Eurotiomycetes</taxon>
        <taxon>Eurotiomycetidae</taxon>
        <taxon>Onygenales</taxon>
        <taxon>Arthrodermataceae</taxon>
        <taxon>Trichophyton</taxon>
    </lineage>
</organism>
<protein>
    <submittedName>
        <fullName evidence="1">Uncharacterized protein</fullName>
    </submittedName>
</protein>
<evidence type="ECO:0000313" key="1">
    <source>
        <dbReference type="EMBL" id="EFE29940.1"/>
    </source>
</evidence>
<name>D4B492_ARTBC</name>
<proteinExistence type="predicted"/>
<dbReference type="RefSeq" id="XP_003010580.1">
    <property type="nucleotide sequence ID" value="XM_003010534.1"/>
</dbReference>
<reference evidence="2" key="1">
    <citation type="journal article" date="2011" name="Genome Biol.">
        <title>Comparative and functional genomics provide insights into the pathogenicity of dermatophytic fungi.</title>
        <authorList>
            <person name="Burmester A."/>
            <person name="Shelest E."/>
            <person name="Gloeckner G."/>
            <person name="Heddergott C."/>
            <person name="Schindler S."/>
            <person name="Staib P."/>
            <person name="Heidel A."/>
            <person name="Felder M."/>
            <person name="Petzold A."/>
            <person name="Szafranski K."/>
            <person name="Feuermann M."/>
            <person name="Pedruzzi I."/>
            <person name="Priebe S."/>
            <person name="Groth M."/>
            <person name="Winkler R."/>
            <person name="Li W."/>
            <person name="Kniemeyer O."/>
            <person name="Schroeckh V."/>
            <person name="Hertweck C."/>
            <person name="Hube B."/>
            <person name="White T.C."/>
            <person name="Platzer M."/>
            <person name="Guthke R."/>
            <person name="Heitman J."/>
            <person name="Woestemeyer J."/>
            <person name="Zipfel P.F."/>
            <person name="Monod M."/>
            <person name="Brakhage A.A."/>
        </authorList>
    </citation>
    <scope>NUCLEOTIDE SEQUENCE [LARGE SCALE GENOMIC DNA]</scope>
    <source>
        <strain evidence="2">ATCC MYA-4681 / CBS 112371</strain>
    </source>
</reference>